<gene>
    <name evidence="1" type="ORF">OIK42_18880</name>
</gene>
<comment type="caution">
    <text evidence="1">The sequence shown here is derived from an EMBL/GenBank/DDBJ whole genome shotgun (WGS) entry which is preliminary data.</text>
</comment>
<protein>
    <submittedName>
        <fullName evidence="1">Uncharacterized protein</fullName>
    </submittedName>
</protein>
<dbReference type="EMBL" id="JAQQXP010000004">
    <property type="protein sequence ID" value="MDC8832822.1"/>
    <property type="molecule type" value="Genomic_DNA"/>
</dbReference>
<accession>A0ABT5L9M1</accession>
<reference evidence="1 2" key="1">
    <citation type="submission" date="2022-10" db="EMBL/GenBank/DDBJ databases">
        <title>Alteromonas sp. chi3 Genome sequencing.</title>
        <authorList>
            <person name="Park S."/>
        </authorList>
    </citation>
    <scope>NUCLEOTIDE SEQUENCE [LARGE SCALE GENOMIC DNA]</scope>
    <source>
        <strain evidence="2">chi3</strain>
    </source>
</reference>
<name>A0ABT5L9M1_9ALTE</name>
<evidence type="ECO:0000313" key="2">
    <source>
        <dbReference type="Proteomes" id="UP001218788"/>
    </source>
</evidence>
<dbReference type="Proteomes" id="UP001218788">
    <property type="component" value="Unassembled WGS sequence"/>
</dbReference>
<organism evidence="1 2">
    <name type="scientific">Alteromonas gilva</name>
    <dbReference type="NCBI Taxonomy" id="2987522"/>
    <lineage>
        <taxon>Bacteria</taxon>
        <taxon>Pseudomonadati</taxon>
        <taxon>Pseudomonadota</taxon>
        <taxon>Gammaproteobacteria</taxon>
        <taxon>Alteromonadales</taxon>
        <taxon>Alteromonadaceae</taxon>
        <taxon>Alteromonas/Salinimonas group</taxon>
        <taxon>Alteromonas</taxon>
    </lineage>
</organism>
<proteinExistence type="predicted"/>
<keyword evidence="2" id="KW-1185">Reference proteome</keyword>
<evidence type="ECO:0000313" key="1">
    <source>
        <dbReference type="EMBL" id="MDC8832822.1"/>
    </source>
</evidence>
<dbReference type="RefSeq" id="WP_273642699.1">
    <property type="nucleotide sequence ID" value="NZ_JAQQXP010000004.1"/>
</dbReference>
<sequence length="55" mass="6103">MDTLHPGEIVKLNTACIWNQCSGLIDRCEVQAELVIVKMPGGEKLAFLPSEVELY</sequence>